<keyword evidence="4" id="KW-0238">DNA-binding</keyword>
<dbReference type="GO" id="GO:0003677">
    <property type="term" value="F:DNA binding"/>
    <property type="evidence" value="ECO:0007669"/>
    <property type="project" value="UniProtKB-KW"/>
</dbReference>
<evidence type="ECO:0000256" key="1">
    <source>
        <dbReference type="ARBA" id="ARBA00022723"/>
    </source>
</evidence>
<dbReference type="AlphaFoldDB" id="A0A1I8FDZ7"/>
<protein>
    <submittedName>
        <fullName evidence="8">SANT domain-containing protein</fullName>
    </submittedName>
</protein>
<dbReference type="WBParaSite" id="maker-unitig_31132-snap-gene-0.2-mRNA-1">
    <property type="protein sequence ID" value="maker-unitig_31132-snap-gene-0.2-mRNA-1"/>
    <property type="gene ID" value="maker-unitig_31132-snap-gene-0.2"/>
</dbReference>
<dbReference type="GO" id="GO:0003713">
    <property type="term" value="F:transcription coactivator activity"/>
    <property type="evidence" value="ECO:0007669"/>
    <property type="project" value="TreeGrafter"/>
</dbReference>
<accession>A0A1I8FDZ7</accession>
<evidence type="ECO:0000259" key="6">
    <source>
        <dbReference type="PROSITE" id="PS51293"/>
    </source>
</evidence>
<dbReference type="PANTHER" id="PTHR10865:SF29">
    <property type="entry name" value="METASTASIS ASSOCIATED 1-LIKE, ISOFORM D"/>
    <property type="match status" value="1"/>
</dbReference>
<dbReference type="GO" id="GO:0003714">
    <property type="term" value="F:transcription corepressor activity"/>
    <property type="evidence" value="ECO:0007669"/>
    <property type="project" value="TreeGrafter"/>
</dbReference>
<dbReference type="PROSITE" id="PS51293">
    <property type="entry name" value="SANT"/>
    <property type="match status" value="1"/>
</dbReference>
<dbReference type="GO" id="GO:0042826">
    <property type="term" value="F:histone deacetylase binding"/>
    <property type="evidence" value="ECO:0007669"/>
    <property type="project" value="TreeGrafter"/>
</dbReference>
<dbReference type="InterPro" id="IPR040138">
    <property type="entry name" value="MIER/MTA"/>
</dbReference>
<organism evidence="7 8">
    <name type="scientific">Macrostomum lignano</name>
    <dbReference type="NCBI Taxonomy" id="282301"/>
    <lineage>
        <taxon>Eukaryota</taxon>
        <taxon>Metazoa</taxon>
        <taxon>Spiralia</taxon>
        <taxon>Lophotrochozoa</taxon>
        <taxon>Platyhelminthes</taxon>
        <taxon>Rhabditophora</taxon>
        <taxon>Macrostomorpha</taxon>
        <taxon>Macrostomida</taxon>
        <taxon>Macrostomidae</taxon>
        <taxon>Macrostomum</taxon>
    </lineage>
</organism>
<proteinExistence type="predicted"/>
<dbReference type="InterPro" id="IPR017884">
    <property type="entry name" value="SANT_dom"/>
</dbReference>
<dbReference type="InterPro" id="IPR009057">
    <property type="entry name" value="Homeodomain-like_sf"/>
</dbReference>
<dbReference type="Proteomes" id="UP000095280">
    <property type="component" value="Unplaced"/>
</dbReference>
<name>A0A1I8FDZ7_9PLAT</name>
<dbReference type="SUPFAM" id="SSF46689">
    <property type="entry name" value="Homeodomain-like"/>
    <property type="match status" value="1"/>
</dbReference>
<dbReference type="GO" id="GO:0008270">
    <property type="term" value="F:zinc ion binding"/>
    <property type="evidence" value="ECO:0007669"/>
    <property type="project" value="UniProtKB-KW"/>
</dbReference>
<evidence type="ECO:0000256" key="5">
    <source>
        <dbReference type="ARBA" id="ARBA00023242"/>
    </source>
</evidence>
<keyword evidence="1" id="KW-0479">Metal-binding</keyword>
<evidence type="ECO:0000313" key="7">
    <source>
        <dbReference type="Proteomes" id="UP000095280"/>
    </source>
</evidence>
<dbReference type="FunFam" id="1.10.10.60:FF:000012">
    <property type="entry name" value="Metastasis-associated 1 family, member 3"/>
    <property type="match status" value="1"/>
</dbReference>
<dbReference type="PANTHER" id="PTHR10865">
    <property type="entry name" value="METASTASIS-ASSOCIATED PROTEIN AND MESODERM INDUCTION EARLY RESPONSE PROTEIN"/>
    <property type="match status" value="1"/>
</dbReference>
<evidence type="ECO:0000313" key="8">
    <source>
        <dbReference type="WBParaSite" id="maker-unitig_31132-snap-gene-0.2-mRNA-1"/>
    </source>
</evidence>
<dbReference type="GO" id="GO:0016581">
    <property type="term" value="C:NuRD complex"/>
    <property type="evidence" value="ECO:0007669"/>
    <property type="project" value="TreeGrafter"/>
</dbReference>
<keyword evidence="2" id="KW-0863">Zinc-finger</keyword>
<evidence type="ECO:0000256" key="4">
    <source>
        <dbReference type="ARBA" id="ARBA00023125"/>
    </source>
</evidence>
<keyword evidence="5" id="KW-0539">Nucleus</keyword>
<keyword evidence="7" id="KW-1185">Reference proteome</keyword>
<evidence type="ECO:0000256" key="2">
    <source>
        <dbReference type="ARBA" id="ARBA00022771"/>
    </source>
</evidence>
<evidence type="ECO:0000256" key="3">
    <source>
        <dbReference type="ARBA" id="ARBA00022833"/>
    </source>
</evidence>
<sequence>MLAESLLLADRGEIRCWRALPRAEVQPAAGPGRIPALVSRAVGTLARAMDASSATRQPGLGLAAASAGRDCTQAHAYKTLHSNGYDLGRAFCALYGKDFHDIRQDFLPWKSMKAIVEYFYMWKTTDRYVQQKRLKAAEAERKLKQTRLARQPRLRELLHDQPRRPVVRLGPRTCPCRLCTACWAYWKRYGGLKSATRD</sequence>
<dbReference type="GO" id="GO:0000122">
    <property type="term" value="P:negative regulation of transcription by RNA polymerase II"/>
    <property type="evidence" value="ECO:0007669"/>
    <property type="project" value="TreeGrafter"/>
</dbReference>
<reference evidence="8" key="1">
    <citation type="submission" date="2016-11" db="UniProtKB">
        <authorList>
            <consortium name="WormBaseParasite"/>
        </authorList>
    </citation>
    <scope>IDENTIFICATION</scope>
</reference>
<dbReference type="Gene3D" id="1.10.10.60">
    <property type="entry name" value="Homeodomain-like"/>
    <property type="match status" value="1"/>
</dbReference>
<keyword evidence="3" id="KW-0862">Zinc</keyword>
<feature type="domain" description="SANT" evidence="6">
    <location>
        <begin position="92"/>
        <end position="127"/>
    </location>
</feature>